<organism evidence="2">
    <name type="scientific">Arion vulgaris</name>
    <dbReference type="NCBI Taxonomy" id="1028688"/>
    <lineage>
        <taxon>Eukaryota</taxon>
        <taxon>Metazoa</taxon>
        <taxon>Spiralia</taxon>
        <taxon>Lophotrochozoa</taxon>
        <taxon>Mollusca</taxon>
        <taxon>Gastropoda</taxon>
        <taxon>Heterobranchia</taxon>
        <taxon>Euthyneura</taxon>
        <taxon>Panpulmonata</taxon>
        <taxon>Eupulmonata</taxon>
        <taxon>Stylommatophora</taxon>
        <taxon>Helicina</taxon>
        <taxon>Arionoidea</taxon>
        <taxon>Arionidae</taxon>
        <taxon>Arion</taxon>
    </lineage>
</organism>
<feature type="region of interest" description="Disordered" evidence="1">
    <location>
        <begin position="39"/>
        <end position="59"/>
    </location>
</feature>
<evidence type="ECO:0000256" key="1">
    <source>
        <dbReference type="SAM" id="MobiDB-lite"/>
    </source>
</evidence>
<dbReference type="EMBL" id="HACG01028695">
    <property type="protein sequence ID" value="CEK75560.1"/>
    <property type="molecule type" value="Transcribed_RNA"/>
</dbReference>
<name>A0A0B7A6F4_9EUPU</name>
<gene>
    <name evidence="2" type="primary">ORF96042</name>
</gene>
<protein>
    <submittedName>
        <fullName evidence="2">Uncharacterized protein</fullName>
    </submittedName>
</protein>
<feature type="compositionally biased region" description="Polar residues" evidence="1">
    <location>
        <begin position="39"/>
        <end position="48"/>
    </location>
</feature>
<sequence>MHISRAKTGTRFSLRWNMWNIRPNKFVIAGLRSSVSPLMGSTRSNSECDSPPARKSCQI</sequence>
<reference evidence="2" key="1">
    <citation type="submission" date="2014-12" db="EMBL/GenBank/DDBJ databases">
        <title>Insight into the proteome of Arion vulgaris.</title>
        <authorList>
            <person name="Aradska J."/>
            <person name="Bulat T."/>
            <person name="Smidak R."/>
            <person name="Sarate P."/>
            <person name="Gangsoo J."/>
            <person name="Sialana F."/>
            <person name="Bilban M."/>
            <person name="Lubec G."/>
        </authorList>
    </citation>
    <scope>NUCLEOTIDE SEQUENCE</scope>
    <source>
        <tissue evidence="2">Skin</tissue>
    </source>
</reference>
<proteinExistence type="predicted"/>
<dbReference type="AlphaFoldDB" id="A0A0B7A6F4"/>
<evidence type="ECO:0000313" key="2">
    <source>
        <dbReference type="EMBL" id="CEK75560.1"/>
    </source>
</evidence>
<accession>A0A0B7A6F4</accession>